<organism evidence="2 3">
    <name type="scientific">Porphyridium purpureum</name>
    <name type="common">Red alga</name>
    <name type="synonym">Porphyridium cruentum</name>
    <dbReference type="NCBI Taxonomy" id="35688"/>
    <lineage>
        <taxon>Eukaryota</taxon>
        <taxon>Rhodophyta</taxon>
        <taxon>Bangiophyceae</taxon>
        <taxon>Porphyridiales</taxon>
        <taxon>Porphyridiaceae</taxon>
        <taxon>Porphyridium</taxon>
    </lineage>
</organism>
<evidence type="ECO:0000313" key="3">
    <source>
        <dbReference type="Proteomes" id="UP000324585"/>
    </source>
</evidence>
<protein>
    <submittedName>
        <fullName evidence="2">Uncharacterized protein</fullName>
    </submittedName>
</protein>
<feature type="region of interest" description="Disordered" evidence="1">
    <location>
        <begin position="15"/>
        <end position="36"/>
    </location>
</feature>
<name>A0A5J4YIQ1_PORPP</name>
<gene>
    <name evidence="2" type="ORF">FVE85_3803</name>
</gene>
<sequence length="151" mass="16278">MARSVCAALPLNDKVEGSGIDARSSRKDESQDGTQNAGALTLREENTAATNEGHVVDPTIEVQGSNAQARRNWSHVMNTTLRTGPLGSSVIKRPASAYTVGAAKQPTSEHMKGFAKRYRHVQQFSNKCIPVRKPPQGMNVRGPNHVSSMSP</sequence>
<comment type="caution">
    <text evidence="2">The sequence shown here is derived from an EMBL/GenBank/DDBJ whole genome shotgun (WGS) entry which is preliminary data.</text>
</comment>
<dbReference type="EMBL" id="VRMN01000020">
    <property type="protein sequence ID" value="KAA8490654.1"/>
    <property type="molecule type" value="Genomic_DNA"/>
</dbReference>
<feature type="region of interest" description="Disordered" evidence="1">
    <location>
        <begin position="130"/>
        <end position="151"/>
    </location>
</feature>
<evidence type="ECO:0000256" key="1">
    <source>
        <dbReference type="SAM" id="MobiDB-lite"/>
    </source>
</evidence>
<dbReference type="Proteomes" id="UP000324585">
    <property type="component" value="Unassembled WGS sequence"/>
</dbReference>
<accession>A0A5J4YIQ1</accession>
<reference evidence="3" key="1">
    <citation type="journal article" date="2019" name="Nat. Commun.">
        <title>Expansion of phycobilisome linker gene families in mesophilic red algae.</title>
        <authorList>
            <person name="Lee J."/>
            <person name="Kim D."/>
            <person name="Bhattacharya D."/>
            <person name="Yoon H.S."/>
        </authorList>
    </citation>
    <scope>NUCLEOTIDE SEQUENCE [LARGE SCALE GENOMIC DNA]</scope>
    <source>
        <strain evidence="3">CCMP 1328</strain>
    </source>
</reference>
<evidence type="ECO:0000313" key="2">
    <source>
        <dbReference type="EMBL" id="KAA8490654.1"/>
    </source>
</evidence>
<proteinExistence type="predicted"/>
<dbReference type="AlphaFoldDB" id="A0A5J4YIQ1"/>
<keyword evidence="3" id="KW-1185">Reference proteome</keyword>